<dbReference type="PANTHER" id="PTHR10357">
    <property type="entry name" value="ALPHA-AMYLASE FAMILY MEMBER"/>
    <property type="match status" value="1"/>
</dbReference>
<dbReference type="InterPro" id="IPR045857">
    <property type="entry name" value="O16G_dom_2"/>
</dbReference>
<evidence type="ECO:0000259" key="3">
    <source>
        <dbReference type="SMART" id="SM00642"/>
    </source>
</evidence>
<feature type="domain" description="Glycosyl hydrolase family 13 catalytic" evidence="3">
    <location>
        <begin position="20"/>
        <end position="420"/>
    </location>
</feature>
<dbReference type="AlphaFoldDB" id="A0A923E3D2"/>
<dbReference type="InterPro" id="IPR017853">
    <property type="entry name" value="GH"/>
</dbReference>
<name>A0A923E3D2_9ACTO</name>
<comment type="similarity">
    <text evidence="1">Belongs to the glycosyl hydrolase 13 family.</text>
</comment>
<evidence type="ECO:0000313" key="5">
    <source>
        <dbReference type="EMBL" id="MBB6335747.1"/>
    </source>
</evidence>
<dbReference type="EMBL" id="JACHMK010000001">
    <property type="protein sequence ID" value="MBB6335747.1"/>
    <property type="molecule type" value="Genomic_DNA"/>
</dbReference>
<protein>
    <submittedName>
        <fullName evidence="4">Alpha-glucosidase</fullName>
        <ecNumber evidence="4">3.2.1.20</ecNumber>
    </submittedName>
</protein>
<dbReference type="InterPro" id="IPR006047">
    <property type="entry name" value="GH13_cat_dom"/>
</dbReference>
<evidence type="ECO:0000313" key="6">
    <source>
        <dbReference type="Proteomes" id="UP000617426"/>
    </source>
</evidence>
<dbReference type="SMART" id="SM00642">
    <property type="entry name" value="Aamy"/>
    <property type="match status" value="1"/>
</dbReference>
<organism evidence="4 6">
    <name type="scientific">Schaalia hyovaginalis</name>
    <dbReference type="NCBI Taxonomy" id="29316"/>
    <lineage>
        <taxon>Bacteria</taxon>
        <taxon>Bacillati</taxon>
        <taxon>Actinomycetota</taxon>
        <taxon>Actinomycetes</taxon>
        <taxon>Actinomycetales</taxon>
        <taxon>Actinomycetaceae</taxon>
        <taxon>Schaalia</taxon>
    </lineage>
</organism>
<accession>A0A923E3D2</accession>
<keyword evidence="4" id="KW-0378">Hydrolase</keyword>
<dbReference type="GO" id="GO:0004558">
    <property type="term" value="F:alpha-1,4-glucosidase activity"/>
    <property type="evidence" value="ECO:0007669"/>
    <property type="project" value="UniProtKB-EC"/>
</dbReference>
<dbReference type="Proteomes" id="UP000617426">
    <property type="component" value="Unassembled WGS sequence"/>
</dbReference>
<feature type="region of interest" description="Disordered" evidence="2">
    <location>
        <begin position="419"/>
        <end position="470"/>
    </location>
</feature>
<dbReference type="EC" id="3.2.1.20" evidence="4"/>
<evidence type="ECO:0000313" key="4">
    <source>
        <dbReference type="EMBL" id="MBB6333445.1"/>
    </source>
</evidence>
<gene>
    <name evidence="4" type="ORF">HD592_000010</name>
    <name evidence="5" type="ORF">HD592_002312</name>
</gene>
<keyword evidence="6" id="KW-1185">Reference proteome</keyword>
<reference evidence="4" key="1">
    <citation type="submission" date="2020-08" db="EMBL/GenBank/DDBJ databases">
        <title>Sequencing the genomes of 1000 actinobacteria strains.</title>
        <authorList>
            <person name="Klenk H.-P."/>
        </authorList>
    </citation>
    <scope>NUCLEOTIDE SEQUENCE</scope>
    <source>
        <strain evidence="4">DSM 10695</strain>
    </source>
</reference>
<dbReference type="GO" id="GO:0009313">
    <property type="term" value="P:oligosaccharide catabolic process"/>
    <property type="evidence" value="ECO:0007669"/>
    <property type="project" value="TreeGrafter"/>
</dbReference>
<proteinExistence type="inferred from homology"/>
<dbReference type="Gene3D" id="3.90.400.10">
    <property type="entry name" value="Oligo-1,6-glucosidase, Domain 2"/>
    <property type="match status" value="1"/>
</dbReference>
<dbReference type="RefSeq" id="WP_343058689.1">
    <property type="nucleotide sequence ID" value="NZ_JACHMK010000001.1"/>
</dbReference>
<comment type="caution">
    <text evidence="4">The sequence shown here is derived from an EMBL/GenBank/DDBJ whole genome shotgun (WGS) entry which is preliminary data.</text>
</comment>
<dbReference type="Gene3D" id="3.20.20.80">
    <property type="entry name" value="Glycosidases"/>
    <property type="match status" value="1"/>
</dbReference>
<dbReference type="Pfam" id="PF00128">
    <property type="entry name" value="Alpha-amylase"/>
    <property type="match status" value="1"/>
</dbReference>
<dbReference type="GO" id="GO:0004556">
    <property type="term" value="F:alpha-amylase activity"/>
    <property type="evidence" value="ECO:0007669"/>
    <property type="project" value="TreeGrafter"/>
</dbReference>
<dbReference type="PANTHER" id="PTHR10357:SF179">
    <property type="entry name" value="NEUTRAL AND BASIC AMINO ACID TRANSPORT PROTEIN RBAT"/>
    <property type="match status" value="1"/>
</dbReference>
<dbReference type="SUPFAM" id="SSF51445">
    <property type="entry name" value="(Trans)glycosidases"/>
    <property type="match status" value="1"/>
</dbReference>
<sequence length="470" mass="51983">MSHLKDGESGAWWRNAVAYQVYVRSFKDSDGDGLGDLAGVTQALPDLADLGVDAVWLNPVYPSPQHDHGYDIADYRDINPEYGTLEGFDALVETAHGLGIKVLMDIVPNHSSNEHEWFRAALAAPAGSPERARYIFAEGEGAGGEEPPNDWPSIFGGSAWDRVDDGTDDPQWFLHLFDSTQPDYNWRNEEVREEFLSVLKFWFDRGVDGFRIDVAHGLVKASEIPRGAGADESVLWTQPELFEVYASWRRLAESYDPPKYFVGEAWVKDPELLARFTAPGELQQSFAFDLLVQPWFAHRLRTSIERSFEVAGAEEGPAWALANHDVFRLVTRLGQVPIDKDPDPFDMLADARRTTEVDLALGTRRARAAAALMFALPGTVYVYQGEELGLDEVLDLPDEARQDPMWLRTNGAELGRDGCRVPLPWSGGGRDDGVRPRGRGSRMAPPARALPSAGPRGRGEGSGLDALPLP</sequence>
<evidence type="ECO:0000256" key="1">
    <source>
        <dbReference type="ARBA" id="ARBA00008061"/>
    </source>
</evidence>
<evidence type="ECO:0000256" key="2">
    <source>
        <dbReference type="SAM" id="MobiDB-lite"/>
    </source>
</evidence>
<keyword evidence="4" id="KW-0326">Glycosidase</keyword>
<dbReference type="EMBL" id="JACHMK010000001">
    <property type="protein sequence ID" value="MBB6333445.1"/>
    <property type="molecule type" value="Genomic_DNA"/>
</dbReference>